<dbReference type="AlphaFoldDB" id="A0AAE4AUR9"/>
<sequence>MRRLGPEPARRQGQAPLIAEVGAAGRDAAAYRAVSS</sequence>
<dbReference type="EMBL" id="JAUSUZ010000001">
    <property type="protein sequence ID" value="MDQ0364080.1"/>
    <property type="molecule type" value="Genomic_DNA"/>
</dbReference>
<evidence type="ECO:0000313" key="1">
    <source>
        <dbReference type="EMBL" id="MDQ0364080.1"/>
    </source>
</evidence>
<proteinExistence type="predicted"/>
<name>A0AAE4AUR9_9ACTN</name>
<protein>
    <submittedName>
        <fullName evidence="1">Uncharacterized protein</fullName>
    </submittedName>
</protein>
<comment type="caution">
    <text evidence="1">The sequence shown here is derived from an EMBL/GenBank/DDBJ whole genome shotgun (WGS) entry which is preliminary data.</text>
</comment>
<accession>A0AAE4AUR9</accession>
<reference evidence="1 2" key="1">
    <citation type="submission" date="2023-07" db="EMBL/GenBank/DDBJ databases">
        <title>Sequencing the genomes of 1000 actinobacteria strains.</title>
        <authorList>
            <person name="Klenk H.-P."/>
        </authorList>
    </citation>
    <scope>NUCLEOTIDE SEQUENCE [LARGE SCALE GENOMIC DNA]</scope>
    <source>
        <strain evidence="1 2">DSM 44709</strain>
    </source>
</reference>
<evidence type="ECO:0000313" key="2">
    <source>
        <dbReference type="Proteomes" id="UP001240236"/>
    </source>
</evidence>
<gene>
    <name evidence="1" type="ORF">J2S42_000749</name>
</gene>
<organism evidence="1 2">
    <name type="scientific">Catenuloplanes indicus</name>
    <dbReference type="NCBI Taxonomy" id="137267"/>
    <lineage>
        <taxon>Bacteria</taxon>
        <taxon>Bacillati</taxon>
        <taxon>Actinomycetota</taxon>
        <taxon>Actinomycetes</taxon>
        <taxon>Micromonosporales</taxon>
        <taxon>Micromonosporaceae</taxon>
        <taxon>Catenuloplanes</taxon>
    </lineage>
</organism>
<dbReference type="Proteomes" id="UP001240236">
    <property type="component" value="Unassembled WGS sequence"/>
</dbReference>
<keyword evidence="2" id="KW-1185">Reference proteome</keyword>